<feature type="compositionally biased region" description="Basic and acidic residues" evidence="1">
    <location>
        <begin position="656"/>
        <end position="670"/>
    </location>
</feature>
<dbReference type="InterPro" id="IPR006880">
    <property type="entry name" value="INO80B_C"/>
</dbReference>
<dbReference type="EMBL" id="ABEU02000022">
    <property type="status" value="NOT_ANNOTATED_CDS"/>
    <property type="molecule type" value="Genomic_DNA"/>
</dbReference>
<dbReference type="Gramene" id="Pp3c22_19980V3.4">
    <property type="protein sequence ID" value="Pp3c22_19980V3.4"/>
    <property type="gene ID" value="Pp3c22_19980"/>
</dbReference>
<reference evidence="4 5" key="2">
    <citation type="journal article" date="2018" name="Plant J.">
        <title>The Physcomitrella patens chromosome-scale assembly reveals moss genome structure and evolution.</title>
        <authorList>
            <person name="Lang D."/>
            <person name="Ullrich K.K."/>
            <person name="Murat F."/>
            <person name="Fuchs J."/>
            <person name="Jenkins J."/>
            <person name="Haas F.B."/>
            <person name="Piednoel M."/>
            <person name="Gundlach H."/>
            <person name="Van Bel M."/>
            <person name="Meyberg R."/>
            <person name="Vives C."/>
            <person name="Morata J."/>
            <person name="Symeonidi A."/>
            <person name="Hiss M."/>
            <person name="Muchero W."/>
            <person name="Kamisugi Y."/>
            <person name="Saleh O."/>
            <person name="Blanc G."/>
            <person name="Decker E.L."/>
            <person name="van Gessel N."/>
            <person name="Grimwood J."/>
            <person name="Hayes R.D."/>
            <person name="Graham S.W."/>
            <person name="Gunter L.E."/>
            <person name="McDaniel S.F."/>
            <person name="Hoernstein S.N.W."/>
            <person name="Larsson A."/>
            <person name="Li F.W."/>
            <person name="Perroud P.F."/>
            <person name="Phillips J."/>
            <person name="Ranjan P."/>
            <person name="Rokshar D.S."/>
            <person name="Rothfels C.J."/>
            <person name="Schneider L."/>
            <person name="Shu S."/>
            <person name="Stevenson D.W."/>
            <person name="Thummler F."/>
            <person name="Tillich M."/>
            <person name="Villarreal Aguilar J.C."/>
            <person name="Widiez T."/>
            <person name="Wong G.K."/>
            <person name="Wymore A."/>
            <person name="Zhang Y."/>
            <person name="Zimmer A.D."/>
            <person name="Quatrano R.S."/>
            <person name="Mayer K.F.X."/>
            <person name="Goodstein D."/>
            <person name="Casacuberta J.M."/>
            <person name="Vandepoele K."/>
            <person name="Reski R."/>
            <person name="Cuming A.C."/>
            <person name="Tuskan G.A."/>
            <person name="Maumus F."/>
            <person name="Salse J."/>
            <person name="Schmutz J."/>
            <person name="Rensing S.A."/>
        </authorList>
    </citation>
    <scope>NUCLEOTIDE SEQUENCE [LARGE SCALE GENOMIC DNA]</scope>
    <source>
        <strain evidence="4 5">cv. Gransden 2004</strain>
    </source>
</reference>
<dbReference type="InParanoid" id="A0A7I4CA39"/>
<feature type="compositionally biased region" description="Basic and acidic residues" evidence="1">
    <location>
        <begin position="195"/>
        <end position="218"/>
    </location>
</feature>
<feature type="compositionally biased region" description="Basic and acidic residues" evidence="1">
    <location>
        <begin position="396"/>
        <end position="443"/>
    </location>
</feature>
<dbReference type="EnsemblPlants" id="Pp3c22_19980V3.4">
    <property type="protein sequence ID" value="Pp3c22_19980V3.4"/>
    <property type="gene ID" value="Pp3c22_19980"/>
</dbReference>
<evidence type="ECO:0000313" key="4">
    <source>
        <dbReference type="EnsemblPlants" id="Pp3c22_19980V3.4"/>
    </source>
</evidence>
<feature type="compositionally biased region" description="Basic and acidic residues" evidence="1">
    <location>
        <begin position="283"/>
        <end position="386"/>
    </location>
</feature>
<evidence type="ECO:0000259" key="3">
    <source>
        <dbReference type="SMART" id="SM01406"/>
    </source>
</evidence>
<keyword evidence="2" id="KW-0812">Transmembrane</keyword>
<feature type="region of interest" description="Disordered" evidence="1">
    <location>
        <begin position="472"/>
        <end position="715"/>
    </location>
</feature>
<feature type="compositionally biased region" description="Acidic residues" evidence="1">
    <location>
        <begin position="644"/>
        <end position="655"/>
    </location>
</feature>
<feature type="region of interest" description="Disordered" evidence="1">
    <location>
        <begin position="159"/>
        <end position="443"/>
    </location>
</feature>
<protein>
    <recommendedName>
        <fullName evidence="3">INO80 complex subunit B-like conserved region domain-containing protein</fullName>
    </recommendedName>
</protein>
<feature type="domain" description="INO80 complex subunit B-like conserved region" evidence="3">
    <location>
        <begin position="723"/>
        <end position="808"/>
    </location>
</feature>
<dbReference type="GO" id="GO:0006338">
    <property type="term" value="P:chromatin remodeling"/>
    <property type="evidence" value="ECO:0007669"/>
    <property type="project" value="InterPro"/>
</dbReference>
<feature type="compositionally biased region" description="Basic and acidic residues" evidence="1">
    <location>
        <begin position="609"/>
        <end position="620"/>
    </location>
</feature>
<feature type="compositionally biased region" description="Polar residues" evidence="1">
    <location>
        <begin position="543"/>
        <end position="558"/>
    </location>
</feature>
<proteinExistence type="predicted"/>
<reference evidence="4 5" key="1">
    <citation type="journal article" date="2008" name="Science">
        <title>The Physcomitrella genome reveals evolutionary insights into the conquest of land by plants.</title>
        <authorList>
            <person name="Rensing S."/>
            <person name="Lang D."/>
            <person name="Zimmer A."/>
            <person name="Terry A."/>
            <person name="Salamov A."/>
            <person name="Shapiro H."/>
            <person name="Nishiyama T."/>
            <person name="Perroud P.-F."/>
            <person name="Lindquist E."/>
            <person name="Kamisugi Y."/>
            <person name="Tanahashi T."/>
            <person name="Sakakibara K."/>
            <person name="Fujita T."/>
            <person name="Oishi K."/>
            <person name="Shin-I T."/>
            <person name="Kuroki Y."/>
            <person name="Toyoda A."/>
            <person name="Suzuki Y."/>
            <person name="Hashimoto A."/>
            <person name="Yamaguchi K."/>
            <person name="Sugano A."/>
            <person name="Kohara Y."/>
            <person name="Fujiyama A."/>
            <person name="Anterola A."/>
            <person name="Aoki S."/>
            <person name="Ashton N."/>
            <person name="Barbazuk W.B."/>
            <person name="Barker E."/>
            <person name="Bennetzen J."/>
            <person name="Bezanilla M."/>
            <person name="Blankenship R."/>
            <person name="Cho S.H."/>
            <person name="Dutcher S."/>
            <person name="Estelle M."/>
            <person name="Fawcett J.A."/>
            <person name="Gundlach H."/>
            <person name="Hanada K."/>
            <person name="Heyl A."/>
            <person name="Hicks K.A."/>
            <person name="Hugh J."/>
            <person name="Lohr M."/>
            <person name="Mayer K."/>
            <person name="Melkozernov A."/>
            <person name="Murata T."/>
            <person name="Nelson D."/>
            <person name="Pils B."/>
            <person name="Prigge M."/>
            <person name="Reiss B."/>
            <person name="Renner T."/>
            <person name="Rombauts S."/>
            <person name="Rushton P."/>
            <person name="Sanderfoot A."/>
            <person name="Schween G."/>
            <person name="Shiu S.-H."/>
            <person name="Stueber K."/>
            <person name="Theodoulou F.L."/>
            <person name="Tu H."/>
            <person name="Van de Peer Y."/>
            <person name="Verrier P.J."/>
            <person name="Waters E."/>
            <person name="Wood A."/>
            <person name="Yang L."/>
            <person name="Cove D."/>
            <person name="Cuming A."/>
            <person name="Hasebe M."/>
            <person name="Lucas S."/>
            <person name="Mishler D.B."/>
            <person name="Reski R."/>
            <person name="Grigoriev I."/>
            <person name="Quatrano R.S."/>
            <person name="Boore J.L."/>
        </authorList>
    </citation>
    <scope>NUCLEOTIDE SEQUENCE [LARGE SCALE GENOMIC DNA]</scope>
    <source>
        <strain evidence="4 5">cv. Gransden 2004</strain>
    </source>
</reference>
<feature type="region of interest" description="Disordered" evidence="1">
    <location>
        <begin position="756"/>
        <end position="789"/>
    </location>
</feature>
<organism evidence="4 5">
    <name type="scientific">Physcomitrium patens</name>
    <name type="common">Spreading-leaved earth moss</name>
    <name type="synonym">Physcomitrella patens</name>
    <dbReference type="NCBI Taxonomy" id="3218"/>
    <lineage>
        <taxon>Eukaryota</taxon>
        <taxon>Viridiplantae</taxon>
        <taxon>Streptophyta</taxon>
        <taxon>Embryophyta</taxon>
        <taxon>Bryophyta</taxon>
        <taxon>Bryophytina</taxon>
        <taxon>Bryopsida</taxon>
        <taxon>Funariidae</taxon>
        <taxon>Funariales</taxon>
        <taxon>Funariaceae</taxon>
        <taxon>Physcomitrium</taxon>
    </lineage>
</organism>
<dbReference type="AlphaFoldDB" id="A0A7I4CA39"/>
<keyword evidence="5" id="KW-1185">Reference proteome</keyword>
<dbReference type="KEGG" id="ppp:112275008"/>
<dbReference type="GeneID" id="112275008"/>
<feature type="region of interest" description="Disordered" evidence="1">
    <location>
        <begin position="1"/>
        <end position="54"/>
    </location>
</feature>
<evidence type="ECO:0000313" key="5">
    <source>
        <dbReference type="Proteomes" id="UP000006727"/>
    </source>
</evidence>
<dbReference type="OrthoDB" id="2021186at2759"/>
<accession>A0A7I4CA39</accession>
<dbReference type="Pfam" id="PF04795">
    <property type="entry name" value="PAPA-1"/>
    <property type="match status" value="1"/>
</dbReference>
<feature type="transmembrane region" description="Helical" evidence="2">
    <location>
        <begin position="128"/>
        <end position="150"/>
    </location>
</feature>
<dbReference type="Proteomes" id="UP000006727">
    <property type="component" value="Chromosome 22"/>
</dbReference>
<keyword evidence="2" id="KW-0472">Membrane</keyword>
<dbReference type="PANTHER" id="PTHR21561">
    <property type="entry name" value="INO80 COMPLEX SUBUNIT B"/>
    <property type="match status" value="1"/>
</dbReference>
<evidence type="ECO:0000256" key="2">
    <source>
        <dbReference type="SAM" id="Phobius"/>
    </source>
</evidence>
<sequence length="867" mass="95336">MLGLREGGRQAQRRKEGEALWGRACKREEEGGGRGGRGGRGRRGSRALRLSGEEGGVAAEAAALQGDPRPGLLPLPLPPPPSPVSFAICCNDALAKASGNGPSCCSSSIPVAAPPPPAAARTLLCSSCISAIAIAVTVPTIIITIILFIASSAGICSREPLRSEHPSSAHDRSAERRPGDRYVDVTDVGGSRADMGPERKEYRKDDKYYSRHSSKDTHSIPTPSGRHFGRGDKFSGDKYEGEGRGGGRDDYRGGKEVGRSRDYDSRSLREERGSRYDGNGFKDSGRESGYRGGDRREEGRLGRGDDRAATEERGKYSSRRDEYRDTKIFSRKEKFSDRRFHGKDDAKQEKGDWRESNGTRRPEHERVKRLEKSMKDIVNVERPARDDIDEYLGDGRGNDRNKSARFRERDGFDSGKEKLSRDASHTPRVNLGEKHGAKEANLKCTEKDTAEHKVGGFTKLKLKVGGITHTIVSDSAKKADGTAASSAANFVHKSRESEPAGANRRRRQRLILQDQSDDDEEFYLPPPKAPRKTENHNPGFVGQTEQTTPNGDKVNSASKSEHPKTIALGSGSSLQGVRKSSRVPKRRVMDGDEEDVDMQRPSASSKGGRFVEDEVEKESGDAEEESSEDVGKPVDEDSGGGLVGDDDDEDEEDETEPVKPEKLQQSRPTKEVVGSGMALTARQRAMQTSKDADRESAPSLIEYPEGLTNPLSRKGKINLSEAERQVKRVEAAHRRKQQVEKTARDIQATAIQRILGQDSTRKRRENRLEKQRQDIQQEKKAAELAPSSNSIRWHLGPTSSIVSFSEDVGLPSFFSSGPCRYPPPREKCAGPTCSNSYKYRDSKSNVPLCSLQCYKAVQIALPITSTH</sequence>
<gene>
    <name evidence="4" type="primary">LOC112275008</name>
</gene>
<dbReference type="Pfam" id="PF04438">
    <property type="entry name" value="zf-HIT"/>
    <property type="match status" value="1"/>
</dbReference>
<feature type="compositionally biased region" description="Basic residues" evidence="1">
    <location>
        <begin position="37"/>
        <end position="46"/>
    </location>
</feature>
<dbReference type="RefSeq" id="XP_024360689.1">
    <property type="nucleotide sequence ID" value="XM_024504921.2"/>
</dbReference>
<name>A0A7I4CA39_PHYPA</name>
<dbReference type="SMART" id="SM01406">
    <property type="entry name" value="PAPA-1"/>
    <property type="match status" value="1"/>
</dbReference>
<feature type="compositionally biased region" description="Basic and acidic residues" evidence="1">
    <location>
        <begin position="159"/>
        <end position="184"/>
    </location>
</feature>
<reference evidence="4" key="3">
    <citation type="submission" date="2020-12" db="UniProtKB">
        <authorList>
            <consortium name="EnsemblPlants"/>
        </authorList>
    </citation>
    <scope>IDENTIFICATION</scope>
</reference>
<keyword evidence="2" id="KW-1133">Transmembrane helix</keyword>
<dbReference type="InterPro" id="IPR007529">
    <property type="entry name" value="Znf_HIT"/>
</dbReference>
<feature type="compositionally biased region" description="Basic and acidic residues" evidence="1">
    <location>
        <begin position="229"/>
        <end position="275"/>
    </location>
</feature>
<feature type="compositionally biased region" description="Basic and acidic residues" evidence="1">
    <location>
        <begin position="766"/>
        <end position="782"/>
    </location>
</feature>
<dbReference type="FunCoup" id="A0A7I4CA39">
    <property type="interactions" value="17"/>
</dbReference>
<dbReference type="GO" id="GO:0031011">
    <property type="term" value="C:Ino80 complex"/>
    <property type="evidence" value="ECO:0000318"/>
    <property type="project" value="GO_Central"/>
</dbReference>
<dbReference type="InterPro" id="IPR029523">
    <property type="entry name" value="INO80B/Ies2"/>
</dbReference>
<dbReference type="PANTHER" id="PTHR21561:SF12">
    <property type="entry name" value="INO80 COMPLEX SUBUNIT B"/>
    <property type="match status" value="1"/>
</dbReference>
<dbReference type="CDD" id="cd23021">
    <property type="entry name" value="zf-HIT_IN80B"/>
    <property type="match status" value="1"/>
</dbReference>
<evidence type="ECO:0000256" key="1">
    <source>
        <dbReference type="SAM" id="MobiDB-lite"/>
    </source>
</evidence>